<evidence type="ECO:0000256" key="3">
    <source>
        <dbReference type="ARBA" id="ARBA00022490"/>
    </source>
</evidence>
<dbReference type="InterPro" id="IPR057870">
    <property type="entry name" value="HR1_TOCA"/>
</dbReference>
<dbReference type="Pfam" id="PF00611">
    <property type="entry name" value="FCH"/>
    <property type="match status" value="1"/>
</dbReference>
<evidence type="ECO:0000313" key="13">
    <source>
        <dbReference type="Proteomes" id="UP000192223"/>
    </source>
</evidence>
<dbReference type="InterPro" id="IPR035656">
    <property type="entry name" value="Nostrin_SH3"/>
</dbReference>
<keyword evidence="3" id="KW-0963">Cytoplasm</keyword>
<dbReference type="AlphaFoldDB" id="A0A1W4WXZ1"/>
<dbReference type="PANTHER" id="PTHR23065">
    <property type="entry name" value="PROLINE-SERINE-THREONINE PHOSPHATASE INTERACTING PROTEIN 1"/>
    <property type="match status" value="1"/>
</dbReference>
<dbReference type="PANTHER" id="PTHR23065:SF7">
    <property type="entry name" value="NOSTRIN, ISOFORM H"/>
    <property type="match status" value="1"/>
</dbReference>
<proteinExistence type="predicted"/>
<dbReference type="InterPro" id="IPR001060">
    <property type="entry name" value="FCH_dom"/>
</dbReference>
<feature type="compositionally biased region" description="Basic and acidic residues" evidence="10">
    <location>
        <begin position="974"/>
        <end position="991"/>
    </location>
</feature>
<evidence type="ECO:0000256" key="9">
    <source>
        <dbReference type="SAM" id="Coils"/>
    </source>
</evidence>
<feature type="compositionally biased region" description="Polar residues" evidence="10">
    <location>
        <begin position="1012"/>
        <end position="1033"/>
    </location>
</feature>
<evidence type="ECO:0000256" key="10">
    <source>
        <dbReference type="SAM" id="MobiDB-lite"/>
    </source>
</evidence>
<dbReference type="Pfam" id="PF25610">
    <property type="entry name" value="HR1_TOCA"/>
    <property type="match status" value="1"/>
</dbReference>
<keyword evidence="4" id="KW-0597">Phosphoprotein</keyword>
<dbReference type="InParanoid" id="A0A1W4WXZ1"/>
<dbReference type="FunCoup" id="A0A1W4WXZ1">
    <property type="interactions" value="37"/>
</dbReference>
<sequence length="1103" mass="124451">MKKFYNKISKPQWRVSIASVTNPSFFRRSPCSNKEDGGAMSEKSYLEVPNKKKNRNSSGSYDLQQAQLEFDQNNAIIDSVVVEPNLSESDSEENYEDARGNSDKMSSADELESSFYADAISSTPNKLETSSSLPPANEEFHYDVPKISFSFFDGTEKSTEKETAVEEPPEYEIVTVRTAVCKPALDDTETIPLYCNTEQENEIPREKESGQQSGENGIQENPIEKEQLYAQVKFRNKHRSEMKIVLKEGENKSQPDNEESVIETTFVDMYLTKSLEEFDCVSPMKSGSDPNISHSLNDIPEEDEENIYKVPINNKRYRLSQSLTDFNLEDVINAEIKTSNSEDIEHISCSQILLDGSQDGSAQNLEYCKARSKLPLRLRRATFLRKPRNKAAGTWSHFRTKVSNLMAEHAAKQKMETLTPNGETDSHGINLEEMYKNSKDKCKKVLKNTGKIFNSKVRKDNSSREHGDGAASSETSSQIIKNDAFFAKVRLKSTDIEYKFNNNGDSNNYCDNTNGVVINDWTSTVGKSAIEDAEKEERNGGLDMSTLKAPFKRSKSVPENQSGFEDLRKYVKQGSDFCKELSTILQERSDAELQYSKALAKLSAKLSRACRDNVGAINEAWRAVAYELEARAEAHRVLGGALAEDAARPLRNLTETQHKSRKQAEGVVDKAARALSDWRGAEAKGKKHSHACARDNEKLQDQLLDVRLSRTSSLIQLTHMHNQKSASEKETAKLEGKKRKAEDAVKKADIEYYTLCVRAERARLEWESAVLKGSNTFQTLEDERLNNLKTILTAYLHHSSELGPRLIEATERLKSPVSQSDPTKDLVLFVNLRNSSQQLSEQLLPDFYCEHITLAMNRERRKQALIKLLHLIRQDIERERKSKNGLENLSKAMKQTPNFGAEDSQQNVSEKLYHMKSMLTYLEGARYKVQSALFELDNRPKAGHPLAPHITITRDKSGLQHSVLKVPQWLREEWTETERSPVSEKSEKSEYYSDGELLEPEPDWTDRGAADGNSNQPDSDFDEFSSQTSSTDGNCDEGAPLNPIATCRALYAYTPNLPDELTLHPGDILSVYRKQDDGWWLGECDGNVGIFPATYVENVVATT</sequence>
<evidence type="ECO:0000259" key="11">
    <source>
        <dbReference type="PROSITE" id="PS50002"/>
    </source>
</evidence>
<dbReference type="RefSeq" id="XP_018325018.1">
    <property type="nucleotide sequence ID" value="XM_018469516.2"/>
</dbReference>
<dbReference type="Pfam" id="PF00018">
    <property type="entry name" value="SH3_1"/>
    <property type="match status" value="1"/>
</dbReference>
<dbReference type="Proteomes" id="UP000192223">
    <property type="component" value="Unplaced"/>
</dbReference>
<dbReference type="Gene3D" id="6.10.140.470">
    <property type="match status" value="1"/>
</dbReference>
<keyword evidence="2 7" id="KW-0728">SH3 domain</keyword>
<dbReference type="KEGG" id="apln:108736906"/>
<evidence type="ECO:0000313" key="14">
    <source>
        <dbReference type="RefSeq" id="XP_018325018.1"/>
    </source>
</evidence>
<dbReference type="InterPro" id="IPR027267">
    <property type="entry name" value="AH/BAR_dom_sf"/>
</dbReference>
<evidence type="ECO:0000259" key="12">
    <source>
        <dbReference type="PROSITE" id="PS51741"/>
    </source>
</evidence>
<dbReference type="Gene3D" id="2.30.30.40">
    <property type="entry name" value="SH3 Domains"/>
    <property type="match status" value="1"/>
</dbReference>
<comment type="subcellular location">
    <subcellularLocation>
        <location evidence="1">Cytoplasm</location>
        <location evidence="1">Cytoskeleton</location>
    </subcellularLocation>
</comment>
<feature type="compositionally biased region" description="Polar residues" evidence="10">
    <location>
        <begin position="56"/>
        <end position="66"/>
    </location>
</feature>
<feature type="region of interest" description="Disordered" evidence="10">
    <location>
        <begin position="455"/>
        <end position="475"/>
    </location>
</feature>
<dbReference type="PRINTS" id="PR00499">
    <property type="entry name" value="P67PHOX"/>
</dbReference>
<dbReference type="CDD" id="cd07658">
    <property type="entry name" value="F-BAR_NOSTRIN"/>
    <property type="match status" value="1"/>
</dbReference>
<feature type="compositionally biased region" description="Basic and acidic residues" evidence="10">
    <location>
        <begin position="457"/>
        <end position="468"/>
    </location>
</feature>
<dbReference type="InterPro" id="IPR001452">
    <property type="entry name" value="SH3_domain"/>
</dbReference>
<name>A0A1W4WXZ1_AGRPL</name>
<dbReference type="SUPFAM" id="SSF103657">
    <property type="entry name" value="BAR/IMD domain-like"/>
    <property type="match status" value="1"/>
</dbReference>
<evidence type="ECO:0000256" key="8">
    <source>
        <dbReference type="PROSITE-ProRule" id="PRU01077"/>
    </source>
</evidence>
<reference evidence="14" key="1">
    <citation type="submission" date="2025-08" db="UniProtKB">
        <authorList>
            <consortium name="RefSeq"/>
        </authorList>
    </citation>
    <scope>IDENTIFICATION</scope>
    <source>
        <tissue evidence="14">Entire body</tissue>
    </source>
</reference>
<feature type="region of interest" description="Disordered" evidence="10">
    <location>
        <begin position="198"/>
        <end position="222"/>
    </location>
</feature>
<evidence type="ECO:0000256" key="2">
    <source>
        <dbReference type="ARBA" id="ARBA00022443"/>
    </source>
</evidence>
<feature type="domain" description="F-BAR" evidence="12">
    <location>
        <begin position="544"/>
        <end position="825"/>
    </location>
</feature>
<dbReference type="GO" id="GO:0043226">
    <property type="term" value="C:organelle"/>
    <property type="evidence" value="ECO:0007669"/>
    <property type="project" value="UniProtKB-ARBA"/>
</dbReference>
<feature type="region of interest" description="Disordered" evidence="10">
    <location>
        <begin position="24"/>
        <end position="66"/>
    </location>
</feature>
<dbReference type="GO" id="GO:0005737">
    <property type="term" value="C:cytoplasm"/>
    <property type="evidence" value="ECO:0007669"/>
    <property type="project" value="TreeGrafter"/>
</dbReference>
<keyword evidence="6" id="KW-0206">Cytoskeleton</keyword>
<dbReference type="SUPFAM" id="SSF50044">
    <property type="entry name" value="SH3-domain"/>
    <property type="match status" value="1"/>
</dbReference>
<gene>
    <name evidence="14" type="primary">LOC108736906</name>
</gene>
<dbReference type="STRING" id="224129.A0A1W4WXZ1"/>
<keyword evidence="5 8" id="KW-0175">Coiled coil</keyword>
<evidence type="ECO:0000256" key="4">
    <source>
        <dbReference type="ARBA" id="ARBA00022553"/>
    </source>
</evidence>
<evidence type="ECO:0000256" key="7">
    <source>
        <dbReference type="PROSITE-ProRule" id="PRU00192"/>
    </source>
</evidence>
<feature type="region of interest" description="Disordered" evidence="10">
    <location>
        <begin position="974"/>
        <end position="1038"/>
    </location>
</feature>
<dbReference type="PROSITE" id="PS51741">
    <property type="entry name" value="F_BAR"/>
    <property type="match status" value="1"/>
</dbReference>
<feature type="region of interest" description="Disordered" evidence="10">
    <location>
        <begin position="81"/>
        <end position="138"/>
    </location>
</feature>
<dbReference type="GO" id="GO:0005886">
    <property type="term" value="C:plasma membrane"/>
    <property type="evidence" value="ECO:0007669"/>
    <property type="project" value="TreeGrafter"/>
</dbReference>
<dbReference type="Gene3D" id="1.20.1270.60">
    <property type="entry name" value="Arfaptin homology (AH) domain/BAR domain"/>
    <property type="match status" value="1"/>
</dbReference>
<protein>
    <submittedName>
        <fullName evidence="14">Uncharacterized protein LOC108736906 isoform X1</fullName>
    </submittedName>
</protein>
<dbReference type="OrthoDB" id="28357at2759"/>
<evidence type="ECO:0000256" key="1">
    <source>
        <dbReference type="ARBA" id="ARBA00004245"/>
    </source>
</evidence>
<organism evidence="13 14">
    <name type="scientific">Agrilus planipennis</name>
    <name type="common">Emerald ash borer</name>
    <name type="synonym">Agrilus marcopoli</name>
    <dbReference type="NCBI Taxonomy" id="224129"/>
    <lineage>
        <taxon>Eukaryota</taxon>
        <taxon>Metazoa</taxon>
        <taxon>Ecdysozoa</taxon>
        <taxon>Arthropoda</taxon>
        <taxon>Hexapoda</taxon>
        <taxon>Insecta</taxon>
        <taxon>Pterygota</taxon>
        <taxon>Neoptera</taxon>
        <taxon>Endopterygota</taxon>
        <taxon>Coleoptera</taxon>
        <taxon>Polyphaga</taxon>
        <taxon>Elateriformia</taxon>
        <taxon>Buprestoidea</taxon>
        <taxon>Buprestidae</taxon>
        <taxon>Agrilinae</taxon>
        <taxon>Agrilus</taxon>
    </lineage>
</organism>
<feature type="compositionally biased region" description="Polar residues" evidence="10">
    <location>
        <begin position="210"/>
        <end position="219"/>
    </location>
</feature>
<dbReference type="CDD" id="cd11823">
    <property type="entry name" value="SH3_Nostrin"/>
    <property type="match status" value="1"/>
</dbReference>
<feature type="compositionally biased region" description="Polar residues" evidence="10">
    <location>
        <begin position="120"/>
        <end position="134"/>
    </location>
</feature>
<dbReference type="SMART" id="SM00055">
    <property type="entry name" value="FCH"/>
    <property type="match status" value="1"/>
</dbReference>
<dbReference type="GeneID" id="108736906"/>
<dbReference type="SMART" id="SM00326">
    <property type="entry name" value="SH3"/>
    <property type="match status" value="1"/>
</dbReference>
<evidence type="ECO:0000256" key="5">
    <source>
        <dbReference type="ARBA" id="ARBA00023054"/>
    </source>
</evidence>
<feature type="coiled-coil region" evidence="9">
    <location>
        <begin position="724"/>
        <end position="751"/>
    </location>
</feature>
<dbReference type="InterPro" id="IPR031160">
    <property type="entry name" value="F_BAR_dom"/>
</dbReference>
<evidence type="ECO:0000256" key="6">
    <source>
        <dbReference type="ARBA" id="ARBA00023212"/>
    </source>
</evidence>
<keyword evidence="13" id="KW-1185">Reference proteome</keyword>
<accession>A0A1W4WXZ1</accession>
<dbReference type="PROSITE" id="PS50002">
    <property type="entry name" value="SH3"/>
    <property type="match status" value="1"/>
</dbReference>
<feature type="domain" description="SH3" evidence="11">
    <location>
        <begin position="1042"/>
        <end position="1101"/>
    </location>
</feature>
<dbReference type="PRINTS" id="PR00452">
    <property type="entry name" value="SH3DOMAIN"/>
</dbReference>
<dbReference type="InterPro" id="IPR036028">
    <property type="entry name" value="SH3-like_dom_sf"/>
</dbReference>